<evidence type="ECO:0000256" key="7">
    <source>
        <dbReference type="ARBA" id="ARBA00023136"/>
    </source>
</evidence>
<dbReference type="PANTHER" id="PTHR31744:SF216">
    <property type="entry name" value="NAC TRANSCRIPTION FACTOR"/>
    <property type="match status" value="1"/>
</dbReference>
<evidence type="ECO:0000256" key="5">
    <source>
        <dbReference type="ARBA" id="ARBA00023015"/>
    </source>
</evidence>
<dbReference type="PROSITE" id="PS51005">
    <property type="entry name" value="NAC"/>
    <property type="match status" value="1"/>
</dbReference>
<evidence type="ECO:0000256" key="3">
    <source>
        <dbReference type="ARBA" id="ARBA00022692"/>
    </source>
</evidence>
<dbReference type="PANTHER" id="PTHR31744">
    <property type="entry name" value="PROTEIN CUP-SHAPED COTYLEDON 2-RELATED"/>
    <property type="match status" value="1"/>
</dbReference>
<evidence type="ECO:0000256" key="8">
    <source>
        <dbReference type="ARBA" id="ARBA00023159"/>
    </source>
</evidence>
<dbReference type="Proteomes" id="UP000288805">
    <property type="component" value="Unassembled WGS sequence"/>
</dbReference>
<dbReference type="GO" id="GO:0000976">
    <property type="term" value="F:transcription cis-regulatory region binding"/>
    <property type="evidence" value="ECO:0007669"/>
    <property type="project" value="UniProtKB-ARBA"/>
</dbReference>
<protein>
    <submittedName>
        <fullName evidence="13">NAC domain-containing protein 17</fullName>
    </submittedName>
</protein>
<dbReference type="GO" id="GO:0006355">
    <property type="term" value="P:regulation of DNA-templated transcription"/>
    <property type="evidence" value="ECO:0007669"/>
    <property type="project" value="InterPro"/>
</dbReference>
<feature type="domain" description="NAC" evidence="12">
    <location>
        <begin position="1"/>
        <end position="93"/>
    </location>
</feature>
<gene>
    <name evidence="13" type="primary">NAC017_0</name>
    <name evidence="13" type="ORF">CK203_061344</name>
</gene>
<feature type="transmembrane region" description="Helical" evidence="11">
    <location>
        <begin position="416"/>
        <end position="437"/>
    </location>
</feature>
<dbReference type="GO" id="GO:0005634">
    <property type="term" value="C:nucleus"/>
    <property type="evidence" value="ECO:0007669"/>
    <property type="project" value="UniProtKB-SubCell"/>
</dbReference>
<name>A0A438GAR8_VITVI</name>
<keyword evidence="3 11" id="KW-0812">Transmembrane</keyword>
<dbReference type="InterPro" id="IPR003441">
    <property type="entry name" value="NAC-dom"/>
</dbReference>
<dbReference type="EMBL" id="QGNW01000502">
    <property type="protein sequence ID" value="RVW69289.1"/>
    <property type="molecule type" value="Genomic_DNA"/>
</dbReference>
<keyword evidence="6" id="KW-0238">DNA-binding</keyword>
<evidence type="ECO:0000313" key="13">
    <source>
        <dbReference type="EMBL" id="RVW69289.1"/>
    </source>
</evidence>
<keyword evidence="8" id="KW-0010">Activator</keyword>
<evidence type="ECO:0000256" key="10">
    <source>
        <dbReference type="ARBA" id="ARBA00023242"/>
    </source>
</evidence>
<keyword evidence="10" id="KW-0539">Nucleus</keyword>
<comment type="subcellular location">
    <subcellularLocation>
        <location evidence="2">Membrane</location>
        <topology evidence="2">Single-pass membrane protein</topology>
    </subcellularLocation>
    <subcellularLocation>
        <location evidence="1">Nucleus</location>
    </subcellularLocation>
</comment>
<dbReference type="GO" id="GO:0016020">
    <property type="term" value="C:membrane"/>
    <property type="evidence" value="ECO:0007669"/>
    <property type="project" value="UniProtKB-SubCell"/>
</dbReference>
<dbReference type="Gene3D" id="2.170.150.80">
    <property type="entry name" value="NAC domain"/>
    <property type="match status" value="1"/>
</dbReference>
<keyword evidence="5" id="KW-0805">Transcription regulation</keyword>
<evidence type="ECO:0000256" key="11">
    <source>
        <dbReference type="SAM" id="Phobius"/>
    </source>
</evidence>
<evidence type="ECO:0000256" key="4">
    <source>
        <dbReference type="ARBA" id="ARBA00022989"/>
    </source>
</evidence>
<evidence type="ECO:0000256" key="2">
    <source>
        <dbReference type="ARBA" id="ARBA00004167"/>
    </source>
</evidence>
<evidence type="ECO:0000259" key="12">
    <source>
        <dbReference type="PROSITE" id="PS51005"/>
    </source>
</evidence>
<evidence type="ECO:0000256" key="6">
    <source>
        <dbReference type="ARBA" id="ARBA00023125"/>
    </source>
</evidence>
<evidence type="ECO:0000256" key="1">
    <source>
        <dbReference type="ARBA" id="ARBA00004123"/>
    </source>
</evidence>
<dbReference type="SUPFAM" id="SSF101941">
    <property type="entry name" value="NAC domain"/>
    <property type="match status" value="1"/>
</dbReference>
<dbReference type="InterPro" id="IPR036093">
    <property type="entry name" value="NAC_dom_sf"/>
</dbReference>
<comment type="caution">
    <text evidence="13">The sequence shown here is derived from an EMBL/GenBank/DDBJ whole genome shotgun (WGS) entry which is preliminary data.</text>
</comment>
<organism evidence="13 14">
    <name type="scientific">Vitis vinifera</name>
    <name type="common">Grape</name>
    <dbReference type="NCBI Taxonomy" id="29760"/>
    <lineage>
        <taxon>Eukaryota</taxon>
        <taxon>Viridiplantae</taxon>
        <taxon>Streptophyta</taxon>
        <taxon>Embryophyta</taxon>
        <taxon>Tracheophyta</taxon>
        <taxon>Spermatophyta</taxon>
        <taxon>Magnoliopsida</taxon>
        <taxon>eudicotyledons</taxon>
        <taxon>Gunneridae</taxon>
        <taxon>Pentapetalae</taxon>
        <taxon>rosids</taxon>
        <taxon>Vitales</taxon>
        <taxon>Vitaceae</taxon>
        <taxon>Viteae</taxon>
        <taxon>Vitis</taxon>
    </lineage>
</organism>
<reference evidence="13 14" key="1">
    <citation type="journal article" date="2018" name="PLoS Genet.">
        <title>Population sequencing reveals clonal diversity and ancestral inbreeding in the grapevine cultivar Chardonnay.</title>
        <authorList>
            <person name="Roach M.J."/>
            <person name="Johnson D.L."/>
            <person name="Bohlmann J."/>
            <person name="van Vuuren H.J."/>
            <person name="Jones S.J."/>
            <person name="Pretorius I.S."/>
            <person name="Schmidt S.A."/>
            <person name="Borneman A.R."/>
        </authorList>
    </citation>
    <scope>NUCLEOTIDE SEQUENCE [LARGE SCALE GENOMIC DNA]</scope>
    <source>
        <strain evidence="14">cv. Chardonnay</strain>
        <tissue evidence="13">Leaf</tissue>
    </source>
</reference>
<sequence length="446" mass="48938">MVLFSPRDRKYPNGARSNRATRHGYWKATGKDRTISCNIRSVGVKKTLVFYKGRAPSKERTDWVMHEYTMDEEELKRCPNVQDYYALYKVFKKSGPGPKNGEQYGAPFKEEEWADEDDLDVSNYSVEETPPEQLNGVISVNNSKPNGQDCQADAWDDIWKGLAEAPPVVPLRVDDYVNLLAQVIGEEEAQTPLVDSSLNGAFVADPISTVLTLPLSSMPVPENVEFTQSASSQLQLHEAPEVTSAPNISEQERGLTMFLRDIGPIDQGTVPHPYLNTIENEMVNQLNYQLQPHSVGADQISGQLWTLRSKCLYLSGIYSGDHWAANLSSSTNVPTEGNQNMNGEGGNGAGNRFTSALWSFVESIPTTPASASENALVNRALVRMSSFSRMRMNALNTNAGNGGAATWKGGINKGGFIILSVIGALIAIFWVLMLGPVKMLGRCLPS</sequence>
<proteinExistence type="predicted"/>
<evidence type="ECO:0000256" key="9">
    <source>
        <dbReference type="ARBA" id="ARBA00023163"/>
    </source>
</evidence>
<evidence type="ECO:0000313" key="14">
    <source>
        <dbReference type="Proteomes" id="UP000288805"/>
    </source>
</evidence>
<keyword evidence="4 11" id="KW-1133">Transmembrane helix</keyword>
<dbReference type="Pfam" id="PF02365">
    <property type="entry name" value="NAM"/>
    <property type="match status" value="1"/>
</dbReference>
<keyword evidence="7 11" id="KW-0472">Membrane</keyword>
<accession>A0A438GAR8</accession>
<keyword evidence="9" id="KW-0804">Transcription</keyword>
<dbReference type="AlphaFoldDB" id="A0A438GAR8"/>